<dbReference type="AlphaFoldDB" id="A0A7U9L1X0"/>
<gene>
    <name evidence="1" type="ORF">OEIGOIKO_07392</name>
</gene>
<accession>A0A7U9L1X0</accession>
<proteinExistence type="predicted"/>
<organism evidence="1 2">
    <name type="scientific">Streptomyces chrestomyceticus JCM 4735</name>
    <dbReference type="NCBI Taxonomy" id="1306181"/>
    <lineage>
        <taxon>Bacteria</taxon>
        <taxon>Bacillati</taxon>
        <taxon>Actinomycetota</taxon>
        <taxon>Actinomycetes</taxon>
        <taxon>Kitasatosporales</taxon>
        <taxon>Streptomycetaceae</taxon>
        <taxon>Streptomyces</taxon>
    </lineage>
</organism>
<comment type="caution">
    <text evidence="1">The sequence shown here is derived from an EMBL/GenBank/DDBJ whole genome shotgun (WGS) entry which is preliminary data.</text>
</comment>
<sequence length="39" mass="4269">MTVSKTNATQESTVTVRRISREVSATSVMPNVVMTEKAK</sequence>
<dbReference type="Proteomes" id="UP000287830">
    <property type="component" value="Unassembled WGS sequence"/>
</dbReference>
<evidence type="ECO:0000313" key="1">
    <source>
        <dbReference type="EMBL" id="GCD39536.1"/>
    </source>
</evidence>
<reference evidence="1 2" key="1">
    <citation type="submission" date="2018-11" db="EMBL/GenBank/DDBJ databases">
        <title>Whole genome sequence of Streptomyces chrestomyceticus NBRC 13444(T).</title>
        <authorList>
            <person name="Komaki H."/>
            <person name="Tamura T."/>
        </authorList>
    </citation>
    <scope>NUCLEOTIDE SEQUENCE [LARGE SCALE GENOMIC DNA]</scope>
    <source>
        <strain evidence="1 2">NBRC 13444</strain>
    </source>
</reference>
<protein>
    <submittedName>
        <fullName evidence="1">Uncharacterized protein</fullName>
    </submittedName>
</protein>
<dbReference type="EMBL" id="BHZC01000001">
    <property type="protein sequence ID" value="GCD39536.1"/>
    <property type="molecule type" value="Genomic_DNA"/>
</dbReference>
<evidence type="ECO:0000313" key="2">
    <source>
        <dbReference type="Proteomes" id="UP000287830"/>
    </source>
</evidence>
<name>A0A7U9L1X0_9ACTN</name>